<proteinExistence type="inferred from homology"/>
<comment type="similarity">
    <text evidence="2">Belongs to the AAA ATPase family.</text>
</comment>
<feature type="domain" description="AAA+ ATPase" evidence="8">
    <location>
        <begin position="58"/>
        <end position="265"/>
    </location>
</feature>
<dbReference type="InterPro" id="IPR003593">
    <property type="entry name" value="AAA+_ATPase"/>
</dbReference>
<keyword evidence="4" id="KW-0547">Nucleotide-binding</keyword>
<dbReference type="InterPro" id="IPR027417">
    <property type="entry name" value="P-loop_NTPase"/>
</dbReference>
<accession>A0AAE1T6D9</accession>
<keyword evidence="7" id="KW-0472">Membrane</keyword>
<keyword evidence="6 9" id="KW-0647">Proteasome</keyword>
<evidence type="ECO:0000256" key="5">
    <source>
        <dbReference type="ARBA" id="ARBA00022840"/>
    </source>
</evidence>
<feature type="non-terminal residue" evidence="9">
    <location>
        <position position="1"/>
    </location>
</feature>
<dbReference type="InterPro" id="IPR003959">
    <property type="entry name" value="ATPase_AAA_core"/>
</dbReference>
<evidence type="ECO:0000256" key="1">
    <source>
        <dbReference type="ARBA" id="ARBA00004496"/>
    </source>
</evidence>
<evidence type="ECO:0000259" key="8">
    <source>
        <dbReference type="SMART" id="SM00382"/>
    </source>
</evidence>
<dbReference type="GO" id="GO:0005737">
    <property type="term" value="C:cytoplasm"/>
    <property type="evidence" value="ECO:0007669"/>
    <property type="project" value="UniProtKB-SubCell"/>
</dbReference>
<feature type="transmembrane region" description="Helical" evidence="7">
    <location>
        <begin position="6"/>
        <end position="25"/>
    </location>
</feature>
<dbReference type="PANTHER" id="PTHR23073">
    <property type="entry name" value="26S PROTEASOME REGULATORY SUBUNIT"/>
    <property type="match status" value="1"/>
</dbReference>
<reference evidence="9" key="1">
    <citation type="submission" date="2020-06" db="EMBL/GenBank/DDBJ databases">
        <authorList>
            <person name="Li T."/>
            <person name="Hu X."/>
            <person name="Zhang T."/>
            <person name="Song X."/>
            <person name="Zhang H."/>
            <person name="Dai N."/>
            <person name="Sheng W."/>
            <person name="Hou X."/>
            <person name="Wei L."/>
        </authorList>
    </citation>
    <scope>NUCLEOTIDE SEQUENCE</scope>
    <source>
        <strain evidence="9">K16</strain>
        <tissue evidence="9">Leaf</tissue>
    </source>
</reference>
<keyword evidence="7" id="KW-0812">Transmembrane</keyword>
<dbReference type="Gene3D" id="1.10.8.60">
    <property type="match status" value="1"/>
</dbReference>
<keyword evidence="5" id="KW-0067">ATP-binding</keyword>
<dbReference type="GO" id="GO:0005524">
    <property type="term" value="F:ATP binding"/>
    <property type="evidence" value="ECO:0007669"/>
    <property type="project" value="UniProtKB-KW"/>
</dbReference>
<evidence type="ECO:0000313" key="9">
    <source>
        <dbReference type="EMBL" id="KAK4382399.1"/>
    </source>
</evidence>
<dbReference type="Proteomes" id="UP001289374">
    <property type="component" value="Unassembled WGS sequence"/>
</dbReference>
<gene>
    <name evidence="9" type="ORF">Sango_2875300</name>
</gene>
<dbReference type="SUPFAM" id="SSF52540">
    <property type="entry name" value="P-loop containing nucleoside triphosphate hydrolases"/>
    <property type="match status" value="1"/>
</dbReference>
<evidence type="ECO:0000313" key="10">
    <source>
        <dbReference type="Proteomes" id="UP001289374"/>
    </source>
</evidence>
<evidence type="ECO:0000256" key="6">
    <source>
        <dbReference type="ARBA" id="ARBA00022942"/>
    </source>
</evidence>
<reference evidence="9" key="2">
    <citation type="journal article" date="2024" name="Plant">
        <title>Genomic evolution and insights into agronomic trait innovations of Sesamum species.</title>
        <authorList>
            <person name="Miao H."/>
            <person name="Wang L."/>
            <person name="Qu L."/>
            <person name="Liu H."/>
            <person name="Sun Y."/>
            <person name="Le M."/>
            <person name="Wang Q."/>
            <person name="Wei S."/>
            <person name="Zheng Y."/>
            <person name="Lin W."/>
            <person name="Duan Y."/>
            <person name="Cao H."/>
            <person name="Xiong S."/>
            <person name="Wang X."/>
            <person name="Wei L."/>
            <person name="Li C."/>
            <person name="Ma Q."/>
            <person name="Ju M."/>
            <person name="Zhao R."/>
            <person name="Li G."/>
            <person name="Mu C."/>
            <person name="Tian Q."/>
            <person name="Mei H."/>
            <person name="Zhang T."/>
            <person name="Gao T."/>
            <person name="Zhang H."/>
        </authorList>
    </citation>
    <scope>NUCLEOTIDE SEQUENCE</scope>
    <source>
        <strain evidence="9">K16</strain>
    </source>
</reference>
<protein>
    <submittedName>
        <fullName evidence="9">26S proteasome regulatory subunitB</fullName>
    </submittedName>
</protein>
<sequence>SSLVFVVVMLPCYGFTYLVLVLIALDIGGCDIQKPEIREVVELPLTHHELYQQIDIDPPRGVLLYGPPSTGKSLRANAVANHTTASFITVVGSEFVEKYLGEGPQMVRDVFQLAKRYSPAIIFIDEVDSIATARFDAETGAARELQRILIELLNEMDRFEHAFDVKTSEEARSSLRFRTAEMNLSDEVDLEDYVSRPDKVSAAEIAAICKKQVGELIGSSQREDNYEVLKERTSAHKVCRKRAYISHNVKPHGRSCRNIASESIEISYVFIMYEVEELCNLVMNGSLMDHVRSFQHGYPQHSVCYARNRLMA</sequence>
<keyword evidence="10" id="KW-1185">Reference proteome</keyword>
<evidence type="ECO:0000256" key="2">
    <source>
        <dbReference type="ARBA" id="ARBA00006914"/>
    </source>
</evidence>
<name>A0AAE1T6D9_9LAMI</name>
<keyword evidence="7" id="KW-1133">Transmembrane helix</keyword>
<dbReference type="AlphaFoldDB" id="A0AAE1T6D9"/>
<dbReference type="GO" id="GO:0016887">
    <property type="term" value="F:ATP hydrolysis activity"/>
    <property type="evidence" value="ECO:0007669"/>
    <property type="project" value="InterPro"/>
</dbReference>
<dbReference type="FunFam" id="3.40.50.300:FF:000033">
    <property type="entry name" value="26S protease regulatory subunit 6B"/>
    <property type="match status" value="1"/>
</dbReference>
<evidence type="ECO:0000256" key="7">
    <source>
        <dbReference type="SAM" id="Phobius"/>
    </source>
</evidence>
<comment type="subcellular location">
    <subcellularLocation>
        <location evidence="1">Cytoplasm</location>
    </subcellularLocation>
</comment>
<dbReference type="GO" id="GO:0000502">
    <property type="term" value="C:proteasome complex"/>
    <property type="evidence" value="ECO:0007669"/>
    <property type="project" value="UniProtKB-KW"/>
</dbReference>
<dbReference type="EMBL" id="JACGWL010000706">
    <property type="protein sequence ID" value="KAK4382399.1"/>
    <property type="molecule type" value="Genomic_DNA"/>
</dbReference>
<dbReference type="InterPro" id="IPR050221">
    <property type="entry name" value="26S_Proteasome_ATPase"/>
</dbReference>
<dbReference type="Pfam" id="PF00004">
    <property type="entry name" value="AAA"/>
    <property type="match status" value="1"/>
</dbReference>
<evidence type="ECO:0000256" key="3">
    <source>
        <dbReference type="ARBA" id="ARBA00022490"/>
    </source>
</evidence>
<dbReference type="SMART" id="SM00382">
    <property type="entry name" value="AAA"/>
    <property type="match status" value="1"/>
</dbReference>
<evidence type="ECO:0000256" key="4">
    <source>
        <dbReference type="ARBA" id="ARBA00022741"/>
    </source>
</evidence>
<comment type="caution">
    <text evidence="9">The sequence shown here is derived from an EMBL/GenBank/DDBJ whole genome shotgun (WGS) entry which is preliminary data.</text>
</comment>
<dbReference type="Gene3D" id="3.40.50.300">
    <property type="entry name" value="P-loop containing nucleotide triphosphate hydrolases"/>
    <property type="match status" value="1"/>
</dbReference>
<organism evidence="9 10">
    <name type="scientific">Sesamum angolense</name>
    <dbReference type="NCBI Taxonomy" id="2727404"/>
    <lineage>
        <taxon>Eukaryota</taxon>
        <taxon>Viridiplantae</taxon>
        <taxon>Streptophyta</taxon>
        <taxon>Embryophyta</taxon>
        <taxon>Tracheophyta</taxon>
        <taxon>Spermatophyta</taxon>
        <taxon>Magnoliopsida</taxon>
        <taxon>eudicotyledons</taxon>
        <taxon>Gunneridae</taxon>
        <taxon>Pentapetalae</taxon>
        <taxon>asterids</taxon>
        <taxon>lamiids</taxon>
        <taxon>Lamiales</taxon>
        <taxon>Pedaliaceae</taxon>
        <taxon>Sesamum</taxon>
    </lineage>
</organism>
<keyword evidence="3" id="KW-0963">Cytoplasm</keyword>